<gene>
    <name evidence="2" type="ORF">CYJ10_10655</name>
</gene>
<keyword evidence="2" id="KW-0966">Cell projection</keyword>
<dbReference type="OrthoDB" id="6521367at2"/>
<keyword evidence="2" id="KW-0969">Cilium</keyword>
<feature type="chain" id="PRO_5014781828" evidence="1">
    <location>
        <begin position="21"/>
        <end position="152"/>
    </location>
</feature>
<keyword evidence="2" id="KW-0282">Flagellum</keyword>
<dbReference type="STRING" id="82633.GCA_000974605_01900"/>
<evidence type="ECO:0000313" key="2">
    <source>
        <dbReference type="EMBL" id="PLQ00875.1"/>
    </source>
</evidence>
<protein>
    <submittedName>
        <fullName evidence="2">Flagellar protein FlhE</fullName>
    </submittedName>
</protein>
<name>A0A2N5CFA9_9BURK</name>
<dbReference type="Pfam" id="PF06366">
    <property type="entry name" value="FlhE"/>
    <property type="match status" value="1"/>
</dbReference>
<reference evidence="2 3" key="1">
    <citation type="submission" date="2017-12" db="EMBL/GenBank/DDBJ databases">
        <title>Genome sequence of the active heterotrophic nitrifier-denitrifier, Cupriavidus pauculus UM1.</title>
        <authorList>
            <person name="Putonti C."/>
            <person name="Castignetti D."/>
        </authorList>
    </citation>
    <scope>NUCLEOTIDE SEQUENCE [LARGE SCALE GENOMIC DNA]</scope>
    <source>
        <strain evidence="2 3">UM1</strain>
    </source>
</reference>
<proteinExistence type="predicted"/>
<feature type="signal peptide" evidence="1">
    <location>
        <begin position="1"/>
        <end position="20"/>
    </location>
</feature>
<dbReference type="RefSeq" id="WP_101681567.1">
    <property type="nucleotide sequence ID" value="NZ_PJRP01000003.1"/>
</dbReference>
<sequence>MRRALVLAVLCAMGPAAAHAQTYAPVFTKATYELTGSRFAWTASSVGPQITNKGQRALSSPVVPLATMPQAMGRITSVRWRYSFTRTPPVDLQAYLCNADRCVLLSGAEGKTDAFVGDDATKGFVFAYRVPGQGGLAPMLQGRSNEVTVSYR</sequence>
<comment type="caution">
    <text evidence="2">The sequence shown here is derived from an EMBL/GenBank/DDBJ whole genome shotgun (WGS) entry which is preliminary data.</text>
</comment>
<evidence type="ECO:0000313" key="3">
    <source>
        <dbReference type="Proteomes" id="UP000234341"/>
    </source>
</evidence>
<dbReference type="InterPro" id="IPR009420">
    <property type="entry name" value="FlhE"/>
</dbReference>
<evidence type="ECO:0000256" key="1">
    <source>
        <dbReference type="SAM" id="SignalP"/>
    </source>
</evidence>
<organism evidence="2 3">
    <name type="scientific">Cupriavidus pauculus</name>
    <dbReference type="NCBI Taxonomy" id="82633"/>
    <lineage>
        <taxon>Bacteria</taxon>
        <taxon>Pseudomonadati</taxon>
        <taxon>Pseudomonadota</taxon>
        <taxon>Betaproteobacteria</taxon>
        <taxon>Burkholderiales</taxon>
        <taxon>Burkholderiaceae</taxon>
        <taxon>Cupriavidus</taxon>
    </lineage>
</organism>
<dbReference type="Proteomes" id="UP000234341">
    <property type="component" value="Unassembled WGS sequence"/>
</dbReference>
<dbReference type="AlphaFoldDB" id="A0A2N5CFA9"/>
<dbReference type="EMBL" id="PJRP01000003">
    <property type="protein sequence ID" value="PLQ00875.1"/>
    <property type="molecule type" value="Genomic_DNA"/>
</dbReference>
<accession>A0A2N5CFA9</accession>
<keyword evidence="1" id="KW-0732">Signal</keyword>